<organism evidence="1 2">
    <name type="scientific">Gigaspora margarita</name>
    <dbReference type="NCBI Taxonomy" id="4874"/>
    <lineage>
        <taxon>Eukaryota</taxon>
        <taxon>Fungi</taxon>
        <taxon>Fungi incertae sedis</taxon>
        <taxon>Mucoromycota</taxon>
        <taxon>Glomeromycotina</taxon>
        <taxon>Glomeromycetes</taxon>
        <taxon>Diversisporales</taxon>
        <taxon>Gigasporaceae</taxon>
        <taxon>Gigaspora</taxon>
    </lineage>
</organism>
<evidence type="ECO:0000313" key="1">
    <source>
        <dbReference type="EMBL" id="CAG8835138.1"/>
    </source>
</evidence>
<dbReference type="Proteomes" id="UP000789901">
    <property type="component" value="Unassembled WGS sequence"/>
</dbReference>
<protein>
    <submittedName>
        <fullName evidence="1">28087_t:CDS:1</fullName>
    </submittedName>
</protein>
<keyword evidence="2" id="KW-1185">Reference proteome</keyword>
<dbReference type="EMBL" id="CAJVQB010050886">
    <property type="protein sequence ID" value="CAG8835138.1"/>
    <property type="molecule type" value="Genomic_DNA"/>
</dbReference>
<comment type="caution">
    <text evidence="1">The sequence shown here is derived from an EMBL/GenBank/DDBJ whole genome shotgun (WGS) entry which is preliminary data.</text>
</comment>
<sequence length="129" mass="15477">KRTERDKEKKHNHEDILSIYVDNENHDMINRISDYIDLTEIDDPHIRDSVKNKVFHLVKKLEAEKYESIMQIINLKDDDKVLVVKKILKTFEAEKLEIIKNEEKEKQSIIEMKESDIIERIMKTSKLEN</sequence>
<feature type="non-terminal residue" evidence="1">
    <location>
        <position position="1"/>
    </location>
</feature>
<reference evidence="1 2" key="1">
    <citation type="submission" date="2021-06" db="EMBL/GenBank/DDBJ databases">
        <authorList>
            <person name="Kallberg Y."/>
            <person name="Tangrot J."/>
            <person name="Rosling A."/>
        </authorList>
    </citation>
    <scope>NUCLEOTIDE SEQUENCE [LARGE SCALE GENOMIC DNA]</scope>
    <source>
        <strain evidence="1 2">120-4 pot B 10/14</strain>
    </source>
</reference>
<gene>
    <name evidence="1" type="ORF">GMARGA_LOCUS32417</name>
</gene>
<name>A0ABN7WMJ6_GIGMA</name>
<proteinExistence type="predicted"/>
<accession>A0ABN7WMJ6</accession>
<evidence type="ECO:0000313" key="2">
    <source>
        <dbReference type="Proteomes" id="UP000789901"/>
    </source>
</evidence>